<keyword evidence="5 6" id="KW-0720">Serine protease</keyword>
<sequence>MAVEFRNQDTYPYNAVVYITVHWSDGSATRGSGALVGRNDILTAAHLVYAPHKTATDINIYPAFDGADGPWGSFTSGAWTTDYYPVGNADGTISRTASASDLALIGIDDALGDRAGWLGMTSYAPSSTYELVGYPSEQGTRLTADTGPVALSGNPATFDVSGLYHSGGSSGGPLLDDRQHVVGIVSSTIWANRIDTEWDDLMGWMAANDSLLAPSPTAITGSEGNDLLRGTPGDDVIRALGGDDLIMASGGNDSIDGGAGTDTLSFEIGFRGSRWSMLSENTLRITTSPGQDTVTDVEILSFADGRLVTDTGSAAAAVFRLYQAGLGRTPDQTGLPFWTDALEHGTGLKVLAQGFLGSAEFTARFGAGQDDGSFVEQMYLNVLHRGSDPTGHATWVGELSSGARDRTDVLMGFSESQENREATAGAIHAGIWVLDPQAAQVARLYHGVLGRQPDLPGLTAQRAALEGGTPLAQLADNFVSSPEFQATYGPLDNQGFVTALYANTLNRGPDAAGLQNWMDHLNQGMSRSDVVLNFSESGEHVALTNPAIASADPAQYGIAFA</sequence>
<dbReference type="EMBL" id="JACTNF010000001">
    <property type="protein sequence ID" value="MBO1073002.1"/>
    <property type="molecule type" value="Genomic_DNA"/>
</dbReference>
<evidence type="ECO:0000256" key="6">
    <source>
        <dbReference type="RuleBase" id="RU004296"/>
    </source>
</evidence>
<feature type="domain" description="DUF4214" evidence="7">
    <location>
        <begin position="352"/>
        <end position="421"/>
    </location>
</feature>
<evidence type="ECO:0000256" key="3">
    <source>
        <dbReference type="ARBA" id="ARBA00022729"/>
    </source>
</evidence>
<dbReference type="SUPFAM" id="SSF51120">
    <property type="entry name" value="beta-Roll"/>
    <property type="match status" value="1"/>
</dbReference>
<proteinExistence type="inferred from homology"/>
<keyword evidence="9" id="KW-1185">Reference proteome</keyword>
<protein>
    <recommendedName>
        <fullName evidence="6">Serine protease</fullName>
        <ecNumber evidence="6">3.4.21.-</ecNumber>
    </recommendedName>
</protein>
<dbReference type="InterPro" id="IPR025282">
    <property type="entry name" value="DUF4214"/>
</dbReference>
<dbReference type="PRINTS" id="PR00839">
    <property type="entry name" value="V8PROTEASE"/>
</dbReference>
<dbReference type="PRINTS" id="PR00313">
    <property type="entry name" value="CABNDNGRPT"/>
</dbReference>
<dbReference type="Pfam" id="PF13946">
    <property type="entry name" value="DUF4214"/>
    <property type="match status" value="2"/>
</dbReference>
<dbReference type="InterPro" id="IPR008256">
    <property type="entry name" value="Peptidase_S1B"/>
</dbReference>
<comment type="caution">
    <text evidence="8">The sequence shown here is derived from an EMBL/GenBank/DDBJ whole genome shotgun (WGS) entry which is preliminary data.</text>
</comment>
<dbReference type="PROSITE" id="PS00330">
    <property type="entry name" value="HEMOLYSIN_CALCIUM"/>
    <property type="match status" value="1"/>
</dbReference>
<accession>A0ABS3K6C3</accession>
<dbReference type="EC" id="3.4.21.-" evidence="6"/>
<keyword evidence="3" id="KW-0732">Signal</keyword>
<evidence type="ECO:0000256" key="5">
    <source>
        <dbReference type="ARBA" id="ARBA00022825"/>
    </source>
</evidence>
<dbReference type="InterPro" id="IPR043504">
    <property type="entry name" value="Peptidase_S1_PA_chymotrypsin"/>
</dbReference>
<dbReference type="InterPro" id="IPR050966">
    <property type="entry name" value="Glutamyl_endopeptidase"/>
</dbReference>
<dbReference type="InterPro" id="IPR011049">
    <property type="entry name" value="Serralysin-like_metalloprot_C"/>
</dbReference>
<dbReference type="InterPro" id="IPR018511">
    <property type="entry name" value="Hemolysin-typ_Ca-bd_CS"/>
</dbReference>
<organism evidence="8 9">
    <name type="scientific">Roseomonas marmotae</name>
    <dbReference type="NCBI Taxonomy" id="2768161"/>
    <lineage>
        <taxon>Bacteria</taxon>
        <taxon>Pseudomonadati</taxon>
        <taxon>Pseudomonadota</taxon>
        <taxon>Alphaproteobacteria</taxon>
        <taxon>Acetobacterales</taxon>
        <taxon>Roseomonadaceae</taxon>
        <taxon>Roseomonas</taxon>
    </lineage>
</organism>
<reference evidence="8 9" key="1">
    <citation type="submission" date="2020-09" db="EMBL/GenBank/DDBJ databases">
        <title>Roseomonas.</title>
        <authorList>
            <person name="Zhu W."/>
        </authorList>
    </citation>
    <scope>NUCLEOTIDE SEQUENCE [LARGE SCALE GENOMIC DNA]</scope>
    <source>
        <strain evidence="8 9">1311</strain>
    </source>
</reference>
<dbReference type="PANTHER" id="PTHR15462:SF8">
    <property type="entry name" value="SERINE PROTEASE"/>
    <property type="match status" value="1"/>
</dbReference>
<dbReference type="SUPFAM" id="SSF50494">
    <property type="entry name" value="Trypsin-like serine proteases"/>
    <property type="match status" value="1"/>
</dbReference>
<dbReference type="Pfam" id="PF13365">
    <property type="entry name" value="Trypsin_2"/>
    <property type="match status" value="1"/>
</dbReference>
<name>A0ABS3K6C3_9PROT</name>
<feature type="domain" description="DUF4214" evidence="7">
    <location>
        <begin position="475"/>
        <end position="542"/>
    </location>
</feature>
<keyword evidence="2 6" id="KW-0645">Protease</keyword>
<dbReference type="PANTHER" id="PTHR15462">
    <property type="entry name" value="SERINE PROTEASE"/>
    <property type="match status" value="1"/>
</dbReference>
<comment type="similarity">
    <text evidence="1 6">Belongs to the peptidase S1B family.</text>
</comment>
<dbReference type="RefSeq" id="WP_207444634.1">
    <property type="nucleotide sequence ID" value="NZ_CP061091.1"/>
</dbReference>
<evidence type="ECO:0000256" key="2">
    <source>
        <dbReference type="ARBA" id="ARBA00022670"/>
    </source>
</evidence>
<evidence type="ECO:0000256" key="4">
    <source>
        <dbReference type="ARBA" id="ARBA00022801"/>
    </source>
</evidence>
<dbReference type="Gene3D" id="2.40.10.10">
    <property type="entry name" value="Trypsin-like serine proteases"/>
    <property type="match status" value="2"/>
</dbReference>
<keyword evidence="4 6" id="KW-0378">Hydrolase</keyword>
<dbReference type="Gene3D" id="2.150.10.10">
    <property type="entry name" value="Serralysin-like metalloprotease, C-terminal"/>
    <property type="match status" value="1"/>
</dbReference>
<gene>
    <name evidence="8" type="ORF">IAI60_00095</name>
</gene>
<evidence type="ECO:0000259" key="7">
    <source>
        <dbReference type="Pfam" id="PF13946"/>
    </source>
</evidence>
<evidence type="ECO:0000256" key="1">
    <source>
        <dbReference type="ARBA" id="ARBA00008764"/>
    </source>
</evidence>
<dbReference type="InterPro" id="IPR038255">
    <property type="entry name" value="PBS_linker_sf"/>
</dbReference>
<dbReference type="Pfam" id="PF00353">
    <property type="entry name" value="HemolysinCabind"/>
    <property type="match status" value="1"/>
</dbReference>
<dbReference type="InterPro" id="IPR009003">
    <property type="entry name" value="Peptidase_S1_PA"/>
</dbReference>
<evidence type="ECO:0000313" key="8">
    <source>
        <dbReference type="EMBL" id="MBO1073002.1"/>
    </source>
</evidence>
<dbReference type="Gene3D" id="1.10.3130.20">
    <property type="entry name" value="Phycobilisome linker domain"/>
    <property type="match status" value="1"/>
</dbReference>
<dbReference type="Proteomes" id="UP001518990">
    <property type="component" value="Unassembled WGS sequence"/>
</dbReference>
<evidence type="ECO:0000313" key="9">
    <source>
        <dbReference type="Proteomes" id="UP001518990"/>
    </source>
</evidence>
<dbReference type="InterPro" id="IPR001343">
    <property type="entry name" value="Hemolysn_Ca-bd"/>
</dbReference>